<dbReference type="PANTHER" id="PTHR46710">
    <property type="entry name" value="ARM REPEAT PROTEIN INTERACTING WITH ABF2"/>
    <property type="match status" value="1"/>
</dbReference>
<evidence type="ECO:0000256" key="4">
    <source>
        <dbReference type="SAM" id="MobiDB-lite"/>
    </source>
</evidence>
<dbReference type="Gene3D" id="1.25.10.10">
    <property type="entry name" value="Leucine-rich Repeat Variant"/>
    <property type="match status" value="2"/>
</dbReference>
<evidence type="ECO:0000256" key="1">
    <source>
        <dbReference type="ARBA" id="ARBA00004906"/>
    </source>
</evidence>
<comment type="caution">
    <text evidence="6">The sequence shown here is derived from an EMBL/GenBank/DDBJ whole genome shotgun (WGS) entry which is preliminary data.</text>
</comment>
<dbReference type="PANTHER" id="PTHR46710:SF1">
    <property type="entry name" value="ARM REPEAT PROTEIN INTERACTING WITH ABF2"/>
    <property type="match status" value="1"/>
</dbReference>
<keyword evidence="2" id="KW-0677">Repeat</keyword>
<reference evidence="6" key="1">
    <citation type="submission" date="2022-04" db="EMBL/GenBank/DDBJ databases">
        <title>Carnegiea gigantea Genome sequencing and assembly v2.</title>
        <authorList>
            <person name="Copetti D."/>
            <person name="Sanderson M.J."/>
            <person name="Burquez A."/>
            <person name="Wojciechowski M.F."/>
        </authorList>
    </citation>
    <scope>NUCLEOTIDE SEQUENCE</scope>
    <source>
        <strain evidence="6">SGP5-SGP5p</strain>
        <tissue evidence="6">Aerial part</tissue>
    </source>
</reference>
<organism evidence="6 7">
    <name type="scientific">Carnegiea gigantea</name>
    <dbReference type="NCBI Taxonomy" id="171969"/>
    <lineage>
        <taxon>Eukaryota</taxon>
        <taxon>Viridiplantae</taxon>
        <taxon>Streptophyta</taxon>
        <taxon>Embryophyta</taxon>
        <taxon>Tracheophyta</taxon>
        <taxon>Spermatophyta</taxon>
        <taxon>Magnoliopsida</taxon>
        <taxon>eudicotyledons</taxon>
        <taxon>Gunneridae</taxon>
        <taxon>Pentapetalae</taxon>
        <taxon>Caryophyllales</taxon>
        <taxon>Cactineae</taxon>
        <taxon>Cactaceae</taxon>
        <taxon>Cactoideae</taxon>
        <taxon>Echinocereeae</taxon>
        <taxon>Carnegiea</taxon>
    </lineage>
</organism>
<feature type="repeat" description="ARM" evidence="3">
    <location>
        <begin position="90"/>
        <end position="144"/>
    </location>
</feature>
<accession>A0A9Q1KG48</accession>
<dbReference type="SUPFAM" id="SSF54695">
    <property type="entry name" value="POZ domain"/>
    <property type="match status" value="1"/>
</dbReference>
<feature type="domain" description="BTB" evidence="5">
    <location>
        <begin position="497"/>
        <end position="564"/>
    </location>
</feature>
<comment type="pathway">
    <text evidence="1">Protein modification; protein ubiquitination.</text>
</comment>
<keyword evidence="7" id="KW-1185">Reference proteome</keyword>
<dbReference type="InterPro" id="IPR016024">
    <property type="entry name" value="ARM-type_fold"/>
</dbReference>
<dbReference type="EMBL" id="JAKOGI010000134">
    <property type="protein sequence ID" value="KAJ8442748.1"/>
    <property type="molecule type" value="Genomic_DNA"/>
</dbReference>
<feature type="repeat" description="ARM" evidence="3">
    <location>
        <begin position="372"/>
        <end position="414"/>
    </location>
</feature>
<dbReference type="InterPro" id="IPR011989">
    <property type="entry name" value="ARM-like"/>
</dbReference>
<evidence type="ECO:0000313" key="7">
    <source>
        <dbReference type="Proteomes" id="UP001153076"/>
    </source>
</evidence>
<dbReference type="InterPro" id="IPR000210">
    <property type="entry name" value="BTB/POZ_dom"/>
</dbReference>
<protein>
    <recommendedName>
        <fullName evidence="5">BTB domain-containing protein</fullName>
    </recommendedName>
</protein>
<evidence type="ECO:0000259" key="5">
    <source>
        <dbReference type="PROSITE" id="PS50097"/>
    </source>
</evidence>
<dbReference type="Proteomes" id="UP001153076">
    <property type="component" value="Unassembled WGS sequence"/>
</dbReference>
<evidence type="ECO:0000256" key="2">
    <source>
        <dbReference type="ARBA" id="ARBA00022737"/>
    </source>
</evidence>
<feature type="repeat" description="ARM" evidence="3">
    <location>
        <begin position="193"/>
        <end position="228"/>
    </location>
</feature>
<feature type="compositionally biased region" description="Basic and acidic residues" evidence="4">
    <location>
        <begin position="1"/>
        <end position="16"/>
    </location>
</feature>
<dbReference type="PROSITE" id="PS50176">
    <property type="entry name" value="ARM_REPEAT"/>
    <property type="match status" value="6"/>
</dbReference>
<dbReference type="PROSITE" id="PS50097">
    <property type="entry name" value="BTB"/>
    <property type="match status" value="1"/>
</dbReference>
<feature type="repeat" description="ARM" evidence="3">
    <location>
        <begin position="235"/>
        <end position="277"/>
    </location>
</feature>
<feature type="region of interest" description="Disordered" evidence="4">
    <location>
        <begin position="1"/>
        <end position="28"/>
    </location>
</feature>
<dbReference type="InterPro" id="IPR011333">
    <property type="entry name" value="SKP1/BTB/POZ_sf"/>
</dbReference>
<dbReference type="OrthoDB" id="29145at2759"/>
<dbReference type="SMART" id="SM00185">
    <property type="entry name" value="ARM"/>
    <property type="match status" value="7"/>
</dbReference>
<gene>
    <name evidence="6" type="ORF">Cgig2_011018</name>
</gene>
<evidence type="ECO:0000256" key="3">
    <source>
        <dbReference type="PROSITE-ProRule" id="PRU00259"/>
    </source>
</evidence>
<feature type="repeat" description="ARM" evidence="3">
    <location>
        <begin position="319"/>
        <end position="353"/>
    </location>
</feature>
<dbReference type="AlphaFoldDB" id="A0A9Q1KG48"/>
<name>A0A9Q1KG48_9CARY</name>
<dbReference type="InterPro" id="IPR044282">
    <property type="entry name" value="ABAP1/ARIA"/>
</dbReference>
<dbReference type="Pfam" id="PF00651">
    <property type="entry name" value="BTB"/>
    <property type="match status" value="1"/>
</dbReference>
<dbReference type="Gene3D" id="3.30.710.10">
    <property type="entry name" value="Potassium Channel Kv1.1, Chain A"/>
    <property type="match status" value="1"/>
</dbReference>
<feature type="repeat" description="ARM" evidence="3">
    <location>
        <begin position="143"/>
        <end position="193"/>
    </location>
</feature>
<dbReference type="InterPro" id="IPR000225">
    <property type="entry name" value="Armadillo"/>
</dbReference>
<dbReference type="SMART" id="SM00225">
    <property type="entry name" value="BTB"/>
    <property type="match status" value="1"/>
</dbReference>
<evidence type="ECO:0000313" key="6">
    <source>
        <dbReference type="EMBL" id="KAJ8442748.1"/>
    </source>
</evidence>
<proteinExistence type="predicted"/>
<dbReference type="Pfam" id="PF00514">
    <property type="entry name" value="Arm"/>
    <property type="match status" value="3"/>
</dbReference>
<sequence length="656" mass="72398">MGSREWHTRENSSDRKGQKRKLEHQPRELERETAVLDADAIRREVNSHVDVLRTKFSWFEADRAAARRATHGLAELAKNEDVVGILVEGGVVPVLVKHLQAPPSIVESDDQKPYEHEVEKASAFALGLLAVKPEHQQLIVEAGGLPLLIDILKRHKSGSNSRAVTGVIRRAADAITNLAHENSSVKTRVRMEGGIPPLVELLGLIDAKVQRAAAGALRTLAFKNDENKKQIVDCNALPALILMLRSEDTAIHYEAVGVIGNLVHSSPNIKRKVLDAGALQPVIELLSSCCSESQREAALLLGQFAATDSDCKIHIVQRGAVPPLIEMLHSPDVQLREMSAFALGRLAQNSDNKCSMYYIQEKHNQAGIAHSGGLVPLLRLLDSRNGSLQHNAAFALYGLADNEDNVAAFIKVGALQKLQEGEFIVQATKDCVAKTLKRLEEKICDQSTSAKQQHDGAVALCKLAHKAMTLSSVDAAPPSPVSQVYLGEQYVNSSTLSDVTFLVQGKRFFAHRICLLASSDAFRAMFDGGYREKDARDIEIPNIRWEVFELMMRFIYTGSVEINLDVAQDLLRAADQYLLDGLKRLCECTIAQNVSNMYELSEAFHAVSLRQACILFILEQYDKLSIKPGHSAFMQHILPEIGNYFLRLLTKPNALN</sequence>
<dbReference type="SUPFAM" id="SSF48371">
    <property type="entry name" value="ARM repeat"/>
    <property type="match status" value="1"/>
</dbReference>